<dbReference type="RefSeq" id="WP_324717551.1">
    <property type="nucleotide sequence ID" value="NZ_CP141615.1"/>
</dbReference>
<reference evidence="9 10" key="1">
    <citation type="journal article" date="2024" name="Front. Microbiol.">
        <title>Novel thermophilic genera Geochorda gen. nov. and Carboxydochorda gen. nov. from the deep terrestrial subsurface reveal the ecophysiological diversity in the class Limnochordia.</title>
        <authorList>
            <person name="Karnachuk O.V."/>
            <person name="Lukina A.P."/>
            <person name="Avakyan M.R."/>
            <person name="Kadnikov V.V."/>
            <person name="Begmatov S."/>
            <person name="Beletsky A.V."/>
            <person name="Vlasova K.G."/>
            <person name="Novikov A.A."/>
            <person name="Shcherbakova V.A."/>
            <person name="Mardanov A.V."/>
            <person name="Ravin N.V."/>
        </authorList>
    </citation>
    <scope>NUCLEOTIDE SEQUENCE [LARGE SCALE GENOMIC DNA]</scope>
    <source>
        <strain evidence="9 10">L945</strain>
    </source>
</reference>
<evidence type="ECO:0000256" key="6">
    <source>
        <dbReference type="PROSITE-ProRule" id="PRU10007"/>
    </source>
</evidence>
<evidence type="ECO:0000256" key="7">
    <source>
        <dbReference type="RuleBase" id="RU003345"/>
    </source>
</evidence>
<keyword evidence="3 7" id="KW-0560">Oxidoreductase</keyword>
<organism evidence="9 10">
    <name type="scientific">Carboxydichorda subterranea</name>
    <dbReference type="NCBI Taxonomy" id="3109565"/>
    <lineage>
        <taxon>Bacteria</taxon>
        <taxon>Bacillati</taxon>
        <taxon>Bacillota</taxon>
        <taxon>Limnochordia</taxon>
        <taxon>Limnochordales</taxon>
        <taxon>Geochordaceae</taxon>
        <taxon>Carboxydichorda</taxon>
    </lineage>
</organism>
<dbReference type="EMBL" id="CP141615">
    <property type="protein sequence ID" value="WRP18280.1"/>
    <property type="molecule type" value="Genomic_DNA"/>
</dbReference>
<dbReference type="InterPro" id="IPR016163">
    <property type="entry name" value="Ald_DH_C"/>
</dbReference>
<dbReference type="PANTHER" id="PTHR42862:SF1">
    <property type="entry name" value="DELTA-1-PYRROLINE-5-CARBOXYLATE DEHYDROGENASE 2, ISOFORM A-RELATED"/>
    <property type="match status" value="1"/>
</dbReference>
<dbReference type="Proteomes" id="UP001332192">
    <property type="component" value="Chromosome"/>
</dbReference>
<comment type="pathway">
    <text evidence="1">Amino-acid degradation; L-proline degradation into L-glutamate; L-glutamate from L-proline: step 2/2.</text>
</comment>
<evidence type="ECO:0000259" key="8">
    <source>
        <dbReference type="Pfam" id="PF00171"/>
    </source>
</evidence>
<evidence type="ECO:0000256" key="3">
    <source>
        <dbReference type="ARBA" id="ARBA00023002"/>
    </source>
</evidence>
<dbReference type="PROSITE" id="PS00687">
    <property type="entry name" value="ALDEHYDE_DEHYDR_GLU"/>
    <property type="match status" value="1"/>
</dbReference>
<comment type="catalytic activity">
    <reaction evidence="5">
        <text>L-glutamate 5-semialdehyde + NAD(+) + H2O = L-glutamate + NADH + 2 H(+)</text>
        <dbReference type="Rhea" id="RHEA:30235"/>
        <dbReference type="ChEBI" id="CHEBI:15377"/>
        <dbReference type="ChEBI" id="CHEBI:15378"/>
        <dbReference type="ChEBI" id="CHEBI:29985"/>
        <dbReference type="ChEBI" id="CHEBI:57540"/>
        <dbReference type="ChEBI" id="CHEBI:57945"/>
        <dbReference type="ChEBI" id="CHEBI:58066"/>
        <dbReference type="EC" id="1.2.1.88"/>
    </reaction>
</comment>
<dbReference type="InterPro" id="IPR016160">
    <property type="entry name" value="Ald_DH_CS_CYS"/>
</dbReference>
<keyword evidence="4" id="KW-0520">NAD</keyword>
<protein>
    <recommendedName>
        <fullName evidence="2">L-glutamate gamma-semialdehyde dehydrogenase</fullName>
        <ecNumber evidence="2">1.2.1.88</ecNumber>
    </recommendedName>
</protein>
<accession>A0ABZ1BZL9</accession>
<evidence type="ECO:0000313" key="10">
    <source>
        <dbReference type="Proteomes" id="UP001332192"/>
    </source>
</evidence>
<dbReference type="Gene3D" id="3.40.605.10">
    <property type="entry name" value="Aldehyde Dehydrogenase, Chain A, domain 1"/>
    <property type="match status" value="1"/>
</dbReference>
<keyword evidence="10" id="KW-1185">Reference proteome</keyword>
<sequence>MVGSFRNEPFVDFSVPENRRAMEEAVARVRSSLGRHYPLVIGGDSVTTREEIVSTNPARPAEIVGYVSKADPELADRAIRSAYEAFGRWSRYSPDARARVLLRAAAIMRRRRLELNAWQVLEVGKTWVEADVETAEAIDFLEYYAREMMRLGAPQPLTPLPGEENEQRYIPLGVVVVIPPWNFPLSILTGMTSAALVAGNTVVLKPSSLSPVIGAKVADILFEAGIPEGVLNFTPGSGGAVGDVLVSHPLTRMIAFTGSKEVGLRINELAARTAPGQKWIKRVIAEMGGKNAVIVDESADLPAAAQAIVTSAFGFQGQKCSAGSRAILLDAVHDRVLEMIVERTKALRIGDPALYETQVGPVVDLSQFKKVLEYIDVGRREGRLVAGGRPFGESAERPEQAGYFIEPTVFVDVQPQARIAQEEIFGPVLAVIRARDFDHALEIANGTEYGLTGSVYARDRAKLEKARHEFHVGNLYFNRKCTGALVGVHPFGGFNMSGTDSKAGGPDYLLLFTQAKAISEVL</sequence>
<dbReference type="GO" id="GO:0003842">
    <property type="term" value="F:L-glutamate gamma-semialdehyde dehydrogenase activity"/>
    <property type="evidence" value="ECO:0007669"/>
    <property type="project" value="UniProtKB-EC"/>
</dbReference>
<dbReference type="InterPro" id="IPR005932">
    <property type="entry name" value="RocA"/>
</dbReference>
<dbReference type="InterPro" id="IPR016162">
    <property type="entry name" value="Ald_DH_N"/>
</dbReference>
<dbReference type="NCBIfam" id="NF002852">
    <property type="entry name" value="PRK03137.1"/>
    <property type="match status" value="1"/>
</dbReference>
<dbReference type="PANTHER" id="PTHR42862">
    <property type="entry name" value="DELTA-1-PYRROLINE-5-CARBOXYLATE DEHYDROGENASE 1, ISOFORM A-RELATED"/>
    <property type="match status" value="1"/>
</dbReference>
<dbReference type="PROSITE" id="PS00070">
    <property type="entry name" value="ALDEHYDE_DEHYDR_CYS"/>
    <property type="match status" value="1"/>
</dbReference>
<name>A0ABZ1BZL9_9FIRM</name>
<dbReference type="EC" id="1.2.1.88" evidence="2"/>
<evidence type="ECO:0000313" key="9">
    <source>
        <dbReference type="EMBL" id="WRP18280.1"/>
    </source>
</evidence>
<evidence type="ECO:0000256" key="1">
    <source>
        <dbReference type="ARBA" id="ARBA00004786"/>
    </source>
</evidence>
<comment type="similarity">
    <text evidence="7">Belongs to the aldehyde dehydrogenase family.</text>
</comment>
<dbReference type="InterPro" id="IPR016161">
    <property type="entry name" value="Ald_DH/histidinol_DH"/>
</dbReference>
<feature type="domain" description="Aldehyde dehydrogenase" evidence="8">
    <location>
        <begin position="50"/>
        <end position="518"/>
    </location>
</feature>
<proteinExistence type="inferred from homology"/>
<dbReference type="NCBIfam" id="TIGR01237">
    <property type="entry name" value="D1pyr5carbox2"/>
    <property type="match status" value="1"/>
</dbReference>
<evidence type="ECO:0000256" key="4">
    <source>
        <dbReference type="ARBA" id="ARBA00023027"/>
    </source>
</evidence>
<feature type="active site" evidence="6">
    <location>
        <position position="286"/>
    </location>
</feature>
<dbReference type="SUPFAM" id="SSF53720">
    <property type="entry name" value="ALDH-like"/>
    <property type="match status" value="1"/>
</dbReference>
<evidence type="ECO:0000256" key="5">
    <source>
        <dbReference type="ARBA" id="ARBA00048142"/>
    </source>
</evidence>
<dbReference type="InterPro" id="IPR015590">
    <property type="entry name" value="Aldehyde_DH_dom"/>
</dbReference>
<dbReference type="CDD" id="cd07124">
    <property type="entry name" value="ALDH_PutA-P5CDH-RocA"/>
    <property type="match status" value="1"/>
</dbReference>
<dbReference type="Pfam" id="PF00171">
    <property type="entry name" value="Aldedh"/>
    <property type="match status" value="1"/>
</dbReference>
<gene>
    <name evidence="9" type="primary">pruA</name>
    <name evidence="9" type="ORF">U7230_04535</name>
</gene>
<dbReference type="InterPro" id="IPR050485">
    <property type="entry name" value="Proline_metab_enzyme"/>
</dbReference>
<dbReference type="Gene3D" id="3.40.309.10">
    <property type="entry name" value="Aldehyde Dehydrogenase, Chain A, domain 2"/>
    <property type="match status" value="1"/>
</dbReference>
<evidence type="ECO:0000256" key="2">
    <source>
        <dbReference type="ARBA" id="ARBA00012884"/>
    </source>
</evidence>
<dbReference type="InterPro" id="IPR029510">
    <property type="entry name" value="Ald_DH_CS_GLU"/>
</dbReference>